<evidence type="ECO:0000256" key="3">
    <source>
        <dbReference type="ARBA" id="ARBA00022691"/>
    </source>
</evidence>
<reference evidence="7" key="2">
    <citation type="journal article" date="2019" name="Mol. Plant Microbe Interact.">
        <title>Genome sequence resources for four phytopathogenic fungi from the Colletotrichum orbiculare species complex.</title>
        <authorList>
            <person name="Gan P."/>
            <person name="Tsushima A."/>
            <person name="Narusaka M."/>
            <person name="Narusaka Y."/>
            <person name="Takano Y."/>
            <person name="Kubo Y."/>
            <person name="Shirasu K."/>
        </authorList>
    </citation>
    <scope>GENOME REANNOTATION</scope>
    <source>
        <strain evidence="7">104-T / ATCC 96160 / CBS 514.97 / LARS 414 / MAFF 240422</strain>
    </source>
</reference>
<dbReference type="Proteomes" id="UP000014480">
    <property type="component" value="Unassembled WGS sequence"/>
</dbReference>
<reference evidence="7" key="1">
    <citation type="journal article" date="2013" name="New Phytol.">
        <title>Comparative genomic and transcriptomic analyses reveal the hemibiotrophic stage shift of Colletotrichum fungi.</title>
        <authorList>
            <person name="Gan P."/>
            <person name="Ikeda K."/>
            <person name="Irieda H."/>
            <person name="Narusaka M."/>
            <person name="O'Connell R.J."/>
            <person name="Narusaka Y."/>
            <person name="Takano Y."/>
            <person name="Kubo Y."/>
            <person name="Shirasu K."/>
        </authorList>
    </citation>
    <scope>NUCLEOTIDE SEQUENCE [LARGE SCALE GENOMIC DNA]</scope>
    <source>
        <strain evidence="7">104-T / ATCC 96160 / CBS 514.97 / LARS 414 / MAFF 240422</strain>
    </source>
</reference>
<keyword evidence="2" id="KW-0808">Transferase</keyword>
<dbReference type="SUPFAM" id="SSF53335">
    <property type="entry name" value="S-adenosyl-L-methionine-dependent methyltransferases"/>
    <property type="match status" value="1"/>
</dbReference>
<evidence type="ECO:0000256" key="1">
    <source>
        <dbReference type="ARBA" id="ARBA00005179"/>
    </source>
</evidence>
<dbReference type="GO" id="GO:0008168">
    <property type="term" value="F:methyltransferase activity"/>
    <property type="evidence" value="ECO:0007669"/>
    <property type="project" value="UniProtKB-KW"/>
</dbReference>
<dbReference type="InterPro" id="IPR041698">
    <property type="entry name" value="Methyltransf_25"/>
</dbReference>
<evidence type="ECO:0000313" key="6">
    <source>
        <dbReference type="EMBL" id="TDZ25197.1"/>
    </source>
</evidence>
<dbReference type="PANTHER" id="PTHR35897:SF1">
    <property type="entry name" value="METHYLTRANSFERASE AUSD"/>
    <property type="match status" value="1"/>
</dbReference>
<evidence type="ECO:0000256" key="2">
    <source>
        <dbReference type="ARBA" id="ARBA00022679"/>
    </source>
</evidence>
<sequence length="232" mass="26692">MSKHFYNASEVPDEQTWMYEDVLPGGHDAARALLQNYSRIPAGDVDAHIRRIRDELWNDRLLDLGTCVGQALRQLTHDGADSSRLFGVDLRPEFLDIDYDLFQDKGRFYATLVAGNVLDPADANLTALNGRVSIVWANAFFHLFDWKQQVAAATRIVGFLRPGIRDALVFGRHLGSVEPKESEDRGRTRFLHDQGSFQRLWDDWSMWPRWGCRFRVTATRHGRATMLCIRTW</sequence>
<proteinExistence type="inferred from homology"/>
<feature type="domain" description="Methyltransferase" evidence="5">
    <location>
        <begin position="62"/>
        <end position="163"/>
    </location>
</feature>
<dbReference type="Gene3D" id="3.40.50.150">
    <property type="entry name" value="Vaccinia Virus protein VP39"/>
    <property type="match status" value="1"/>
</dbReference>
<keyword evidence="3" id="KW-0949">S-adenosyl-L-methionine</keyword>
<dbReference type="PANTHER" id="PTHR35897">
    <property type="entry name" value="METHYLTRANSFERASE AUSD"/>
    <property type="match status" value="1"/>
</dbReference>
<name>A0A484G6K3_COLOR</name>
<accession>A0A484G6K3</accession>
<dbReference type="Pfam" id="PF13649">
    <property type="entry name" value="Methyltransf_25"/>
    <property type="match status" value="1"/>
</dbReference>
<dbReference type="InterPro" id="IPR051654">
    <property type="entry name" value="Meroterpenoid_MTases"/>
</dbReference>
<comment type="pathway">
    <text evidence="1">Secondary metabolite biosynthesis.</text>
</comment>
<protein>
    <submittedName>
        <fullName evidence="6">Methyltransferase trt5</fullName>
    </submittedName>
</protein>
<dbReference type="GO" id="GO:0032259">
    <property type="term" value="P:methylation"/>
    <property type="evidence" value="ECO:0007669"/>
    <property type="project" value="UniProtKB-KW"/>
</dbReference>
<comment type="similarity">
    <text evidence="4">Belongs to the class I-like SAM-binding methyltransferase superfamily.</text>
</comment>
<organism evidence="6 7">
    <name type="scientific">Colletotrichum orbiculare (strain 104-T / ATCC 96160 / CBS 514.97 / LARS 414 / MAFF 240422)</name>
    <name type="common">Cucumber anthracnose fungus</name>
    <name type="synonym">Colletotrichum lagenarium</name>
    <dbReference type="NCBI Taxonomy" id="1213857"/>
    <lineage>
        <taxon>Eukaryota</taxon>
        <taxon>Fungi</taxon>
        <taxon>Dikarya</taxon>
        <taxon>Ascomycota</taxon>
        <taxon>Pezizomycotina</taxon>
        <taxon>Sordariomycetes</taxon>
        <taxon>Hypocreomycetidae</taxon>
        <taxon>Glomerellales</taxon>
        <taxon>Glomerellaceae</taxon>
        <taxon>Colletotrichum</taxon>
        <taxon>Colletotrichum orbiculare species complex</taxon>
    </lineage>
</organism>
<evidence type="ECO:0000259" key="5">
    <source>
        <dbReference type="Pfam" id="PF13649"/>
    </source>
</evidence>
<keyword evidence="6" id="KW-0489">Methyltransferase</keyword>
<comment type="caution">
    <text evidence="6">The sequence shown here is derived from an EMBL/GenBank/DDBJ whole genome shotgun (WGS) entry which is preliminary data.</text>
</comment>
<dbReference type="InterPro" id="IPR029063">
    <property type="entry name" value="SAM-dependent_MTases_sf"/>
</dbReference>
<dbReference type="AlphaFoldDB" id="A0A484G6K3"/>
<dbReference type="EMBL" id="AMCV02000002">
    <property type="protein sequence ID" value="TDZ25197.1"/>
    <property type="molecule type" value="Genomic_DNA"/>
</dbReference>
<evidence type="ECO:0000256" key="4">
    <source>
        <dbReference type="ARBA" id="ARBA00038314"/>
    </source>
</evidence>
<dbReference type="STRING" id="1213857.A0A484G6K3"/>
<gene>
    <name evidence="6" type="primary">trt5</name>
    <name evidence="6" type="ORF">Cob_v001953</name>
</gene>
<keyword evidence="7" id="KW-1185">Reference proteome</keyword>
<dbReference type="OrthoDB" id="2094832at2759"/>
<evidence type="ECO:0000313" key="7">
    <source>
        <dbReference type="Proteomes" id="UP000014480"/>
    </source>
</evidence>